<dbReference type="InterPro" id="IPR050330">
    <property type="entry name" value="Bact_OuterMem_StrucFunc"/>
</dbReference>
<dbReference type="Proteomes" id="UP000817854">
    <property type="component" value="Unassembled WGS sequence"/>
</dbReference>
<dbReference type="SUPFAM" id="SSF49464">
    <property type="entry name" value="Carboxypeptidase regulatory domain-like"/>
    <property type="match status" value="1"/>
</dbReference>
<dbReference type="SUPFAM" id="SSF103088">
    <property type="entry name" value="OmpA-like"/>
    <property type="match status" value="1"/>
</dbReference>
<feature type="repeat" description="TPR" evidence="4">
    <location>
        <begin position="53"/>
        <end position="86"/>
    </location>
</feature>
<dbReference type="PROSITE" id="PS50005">
    <property type="entry name" value="TPR"/>
    <property type="match status" value="1"/>
</dbReference>
<name>A0ABX0IS85_9FLAO</name>
<sequence>MKKTFTLLCIIFYLLGNAQSLKLAIADKKYEKYSYIDAIKIYEKVANKGHKSAELFKRLGNSYYFNSELEKSVKWYKELFDLNTEVEPEYYYRYSQSLKSIEEYDKANVYLELFNQKTNDSRGNEFEENKNYIKDLSEDSGKYFVKKTTINSKYYDFGPSFYGDKIIFTSSRPDKVLVKKVHNWTDQNFTDLYISSLNEDNTLTEPENFSTTVNSKFNESSAIFTKDGKEMYFTRNNYLEGKKGRDKGMDKERTTLIKIYKASLVDGEWSNFKELPFNSDLYSTAHPSLSIDEKTLYFSSDRPGTLGGADIFKVSIDSNDKYGEPENLGSIINTEGRESFPFIGPDGTLYFASDGHLGLGGLDIFESKYKDNSFQKPKNIGKPINSSKDDFGFIINTQKNGYFTSSRNGGLGFDDIYKFTICSNSLIGIVTDLKTNEILPNSTVILFDENMKEISTIKTNDKAQYSFEIDCSKKYFIRAIKEEYETVEKPVTSNNKNGKIELNITLDKNIIPFEIGTDLAKVFNISLIYFDLDKSNIRPDAARDIQKVIEVMKEYPKMHVDIRSHTDSRQTHKYNEGLSDRRAKSTLEFMVANGIERERLTAKGFGETELINECSDGVPCSEEEHQKNRRSEFIVAKIE</sequence>
<evidence type="ECO:0000259" key="7">
    <source>
        <dbReference type="PROSITE" id="PS51123"/>
    </source>
</evidence>
<dbReference type="SUPFAM" id="SSF82171">
    <property type="entry name" value="DPP6 N-terminal domain-like"/>
    <property type="match status" value="1"/>
</dbReference>
<dbReference type="SUPFAM" id="SSF48452">
    <property type="entry name" value="TPR-like"/>
    <property type="match status" value="1"/>
</dbReference>
<evidence type="ECO:0000256" key="5">
    <source>
        <dbReference type="PROSITE-ProRule" id="PRU00473"/>
    </source>
</evidence>
<keyword evidence="3" id="KW-0998">Cell outer membrane</keyword>
<dbReference type="Pfam" id="PF07676">
    <property type="entry name" value="PD40"/>
    <property type="match status" value="2"/>
</dbReference>
<dbReference type="InterPro" id="IPR006665">
    <property type="entry name" value="OmpA-like"/>
</dbReference>
<feature type="domain" description="OmpA-like" evidence="7">
    <location>
        <begin position="517"/>
        <end position="639"/>
    </location>
</feature>
<dbReference type="InterPro" id="IPR036737">
    <property type="entry name" value="OmpA-like_sf"/>
</dbReference>
<dbReference type="InterPro" id="IPR006664">
    <property type="entry name" value="OMP_bac"/>
</dbReference>
<evidence type="ECO:0000256" key="2">
    <source>
        <dbReference type="ARBA" id="ARBA00023136"/>
    </source>
</evidence>
<reference evidence="8" key="1">
    <citation type="submission" date="2019-05" db="EMBL/GenBank/DDBJ databases">
        <authorList>
            <person name="Lianzixin W."/>
        </authorList>
    </citation>
    <scope>NUCLEOTIDE SEQUENCE</scope>
    <source>
        <strain evidence="8">EC11</strain>
    </source>
</reference>
<organism evidence="8 9">
    <name type="scientific">Flavobacterium jejuense</name>
    <dbReference type="NCBI Taxonomy" id="1544455"/>
    <lineage>
        <taxon>Bacteria</taxon>
        <taxon>Pseudomonadati</taxon>
        <taxon>Bacteroidota</taxon>
        <taxon>Flavobacteriia</taxon>
        <taxon>Flavobacteriales</taxon>
        <taxon>Flavobacteriaceae</taxon>
        <taxon>Flavobacterium</taxon>
    </lineage>
</organism>
<feature type="signal peptide" evidence="6">
    <location>
        <begin position="1"/>
        <end position="18"/>
    </location>
</feature>
<dbReference type="Gene3D" id="3.30.1330.60">
    <property type="entry name" value="OmpA-like domain"/>
    <property type="match status" value="1"/>
</dbReference>
<dbReference type="InterPro" id="IPR011990">
    <property type="entry name" value="TPR-like_helical_dom_sf"/>
</dbReference>
<evidence type="ECO:0000313" key="8">
    <source>
        <dbReference type="EMBL" id="NHN26720.1"/>
    </source>
</evidence>
<dbReference type="InterPro" id="IPR008969">
    <property type="entry name" value="CarboxyPept-like_regulatory"/>
</dbReference>
<dbReference type="Gene3D" id="1.25.40.10">
    <property type="entry name" value="Tetratricopeptide repeat domain"/>
    <property type="match status" value="1"/>
</dbReference>
<dbReference type="InterPro" id="IPR019734">
    <property type="entry name" value="TPR_rpt"/>
</dbReference>
<keyword evidence="2 5" id="KW-0472">Membrane</keyword>
<dbReference type="PANTHER" id="PTHR30329:SF21">
    <property type="entry name" value="LIPOPROTEIN YIAD-RELATED"/>
    <property type="match status" value="1"/>
</dbReference>
<reference evidence="8" key="2">
    <citation type="submission" date="2020-02" db="EMBL/GenBank/DDBJ databases">
        <title>Flavobacterium profundi sp. nov., isolated from a deep-sea seamount.</title>
        <authorList>
            <person name="Zhang D.-C."/>
        </authorList>
    </citation>
    <scope>NUCLEOTIDE SEQUENCE</scope>
    <source>
        <strain evidence="8">EC11</strain>
    </source>
</reference>
<dbReference type="InterPro" id="IPR011659">
    <property type="entry name" value="WD40"/>
</dbReference>
<dbReference type="PANTHER" id="PTHR30329">
    <property type="entry name" value="STATOR ELEMENT OF FLAGELLAR MOTOR COMPLEX"/>
    <property type="match status" value="1"/>
</dbReference>
<proteinExistence type="predicted"/>
<accession>A0ABX0IS85</accession>
<dbReference type="PRINTS" id="PR01021">
    <property type="entry name" value="OMPADOMAIN"/>
</dbReference>
<gene>
    <name evidence="8" type="ORF">FIA58_013625</name>
</gene>
<dbReference type="RefSeq" id="WP_140963041.1">
    <property type="nucleotide sequence ID" value="NZ_VEVQ02000009.1"/>
</dbReference>
<comment type="caution">
    <text evidence="8">The sequence shown here is derived from an EMBL/GenBank/DDBJ whole genome shotgun (WGS) entry which is preliminary data.</text>
</comment>
<keyword evidence="6" id="KW-0732">Signal</keyword>
<comment type="subcellular location">
    <subcellularLocation>
        <location evidence="1">Cell outer membrane</location>
    </subcellularLocation>
</comment>
<evidence type="ECO:0000256" key="3">
    <source>
        <dbReference type="ARBA" id="ARBA00023237"/>
    </source>
</evidence>
<keyword evidence="4" id="KW-0802">TPR repeat</keyword>
<evidence type="ECO:0000256" key="1">
    <source>
        <dbReference type="ARBA" id="ARBA00004442"/>
    </source>
</evidence>
<evidence type="ECO:0000313" key="9">
    <source>
        <dbReference type="Proteomes" id="UP000817854"/>
    </source>
</evidence>
<dbReference type="Pfam" id="PF00691">
    <property type="entry name" value="OmpA"/>
    <property type="match status" value="1"/>
</dbReference>
<protein>
    <submittedName>
        <fullName evidence="8">OmpA family protein</fullName>
    </submittedName>
</protein>
<dbReference type="InterPro" id="IPR011042">
    <property type="entry name" value="6-blade_b-propeller_TolB-like"/>
</dbReference>
<dbReference type="EMBL" id="VEVQ02000009">
    <property type="protein sequence ID" value="NHN26720.1"/>
    <property type="molecule type" value="Genomic_DNA"/>
</dbReference>
<evidence type="ECO:0000256" key="4">
    <source>
        <dbReference type="PROSITE-ProRule" id="PRU00339"/>
    </source>
</evidence>
<dbReference type="CDD" id="cd07185">
    <property type="entry name" value="OmpA_C-like"/>
    <property type="match status" value="1"/>
</dbReference>
<evidence type="ECO:0000256" key="6">
    <source>
        <dbReference type="SAM" id="SignalP"/>
    </source>
</evidence>
<feature type="chain" id="PRO_5046167681" evidence="6">
    <location>
        <begin position="19"/>
        <end position="639"/>
    </location>
</feature>
<dbReference type="Gene3D" id="2.120.10.30">
    <property type="entry name" value="TolB, C-terminal domain"/>
    <property type="match status" value="1"/>
</dbReference>
<dbReference type="PROSITE" id="PS51123">
    <property type="entry name" value="OMPA_2"/>
    <property type="match status" value="1"/>
</dbReference>
<keyword evidence="9" id="KW-1185">Reference proteome</keyword>